<evidence type="ECO:0000313" key="2">
    <source>
        <dbReference type="EMBL" id="RAK43536.1"/>
    </source>
</evidence>
<keyword evidence="3" id="KW-1185">Reference proteome</keyword>
<dbReference type="AlphaFoldDB" id="A0A327ZML3"/>
<keyword evidence="1" id="KW-0812">Transmembrane</keyword>
<feature type="transmembrane region" description="Helical" evidence="1">
    <location>
        <begin position="21"/>
        <end position="38"/>
    </location>
</feature>
<name>A0A327ZML3_9ACTN</name>
<keyword evidence="1" id="KW-1133">Transmembrane helix</keyword>
<proteinExistence type="predicted"/>
<sequence length="358" mass="38596">MAADHPAEAAVRVKPTRAPRLGLIVALLAAVALLAGGLPDQKSATPPAVTRPTPAQAWPQAARADLRDLGLDPLLFLDATTPVGTTEEGEFLRLMLKDRQIRRLPASARFDNLTKTGNELLWTETSEDGRTEIWAFDTTGGNTPRKLTADTGNILLYGTQYDLVVADGRVHWAAADDDKATEIRSIALTGGPVGKHVEQGQWALSAWPWLTDDVGGQAGEIRLRDMKTQETRTITAGPAEWTMCSPAWCRVMVNSAAGLARIDLMRPDGSERRRIAGPGTQAAVNDVAVLDRFEILSEPRPDSDLTGTAGLIVHDVRTGTTVTLSVAADLAASRDGMLWWSTGSREATLWHTLDLRTA</sequence>
<reference evidence="2 3" key="1">
    <citation type="submission" date="2018-06" db="EMBL/GenBank/DDBJ databases">
        <title>Genomic Encyclopedia of Type Strains, Phase III (KMG-III): the genomes of soil and plant-associated and newly described type strains.</title>
        <authorList>
            <person name="Whitman W."/>
        </authorList>
    </citation>
    <scope>NUCLEOTIDE SEQUENCE [LARGE SCALE GENOMIC DNA]</scope>
    <source>
        <strain evidence="2 3">CGMCC 4.7090</strain>
    </source>
</reference>
<evidence type="ECO:0000256" key="1">
    <source>
        <dbReference type="SAM" id="Phobius"/>
    </source>
</evidence>
<dbReference type="SUPFAM" id="SSF69304">
    <property type="entry name" value="Tricorn protease N-terminal domain"/>
    <property type="match status" value="1"/>
</dbReference>
<dbReference type="Proteomes" id="UP000249341">
    <property type="component" value="Unassembled WGS sequence"/>
</dbReference>
<comment type="caution">
    <text evidence="2">The sequence shown here is derived from an EMBL/GenBank/DDBJ whole genome shotgun (WGS) entry which is preliminary data.</text>
</comment>
<organism evidence="2 3">
    <name type="scientific">Actinoplanes lutulentus</name>
    <dbReference type="NCBI Taxonomy" id="1287878"/>
    <lineage>
        <taxon>Bacteria</taxon>
        <taxon>Bacillati</taxon>
        <taxon>Actinomycetota</taxon>
        <taxon>Actinomycetes</taxon>
        <taxon>Micromonosporales</taxon>
        <taxon>Micromonosporaceae</taxon>
        <taxon>Actinoplanes</taxon>
    </lineage>
</organism>
<protein>
    <recommendedName>
        <fullName evidence="4">WD40 repeat protein</fullName>
    </recommendedName>
</protein>
<dbReference type="EMBL" id="QLMJ01000001">
    <property type="protein sequence ID" value="RAK43536.1"/>
    <property type="molecule type" value="Genomic_DNA"/>
</dbReference>
<keyword evidence="1" id="KW-0472">Membrane</keyword>
<accession>A0A327ZML3</accession>
<evidence type="ECO:0008006" key="4">
    <source>
        <dbReference type="Google" id="ProtNLM"/>
    </source>
</evidence>
<evidence type="ECO:0000313" key="3">
    <source>
        <dbReference type="Proteomes" id="UP000249341"/>
    </source>
</evidence>
<gene>
    <name evidence="2" type="ORF">B0I29_101667</name>
</gene>